<feature type="region of interest" description="Disordered" evidence="1">
    <location>
        <begin position="1"/>
        <end position="52"/>
    </location>
</feature>
<dbReference type="OrthoDB" id="416496at2759"/>
<feature type="region of interest" description="Disordered" evidence="1">
    <location>
        <begin position="440"/>
        <end position="476"/>
    </location>
</feature>
<organism evidence="3 4">
    <name type="scientific">Drechslerella stenobrocha 248</name>
    <dbReference type="NCBI Taxonomy" id="1043628"/>
    <lineage>
        <taxon>Eukaryota</taxon>
        <taxon>Fungi</taxon>
        <taxon>Dikarya</taxon>
        <taxon>Ascomycota</taxon>
        <taxon>Pezizomycotina</taxon>
        <taxon>Orbiliomycetes</taxon>
        <taxon>Orbiliales</taxon>
        <taxon>Orbiliaceae</taxon>
        <taxon>Drechslerella</taxon>
    </lineage>
</organism>
<dbReference type="AlphaFoldDB" id="W7I1V3"/>
<sequence>MAKQKPKKPRQPPTTRPHIPQRPPTEQHDRLRDREQSKPARFSSFDDGSEDAMRRLQRKLAAEEATKAKLAERLSFPRLLTWWASKAIAARKAKAPAGMSPSYPDIKIPKEWPSLHLPAGELEREKGPRLSRTLYWWLYPPGEPVPQKPQPTPLRPPQKYPNMGLDTDRPPAPTLAQKAKRARGWYWIAGIGVYAMSSYGVYLYLQYNKAARIQADNEREYALGLKRRPVVDTHAVYENISEKYDSSVRFSEWCLGMPLLRRWMLWGLQGDVLEVSAGTGRNNPYYNVDSCSSITMVDNSSNMLEIAKNEFERRYPYYGRISFLAQDASKPISSPSGEGFDRVIQTMGLCSQESPVDTLRNLERQCKPEGRILLLEHGRSHYNWLNRILDAYVLDHARNWGCFWNRDIGKLLEESGLVVTSISRFHLGTTWLIEASPRAREMRDETAEPSSVAVPQDCAERKKKEGSEMDSAPLLR</sequence>
<evidence type="ECO:0008006" key="5">
    <source>
        <dbReference type="Google" id="ProtNLM"/>
    </source>
</evidence>
<dbReference type="InterPro" id="IPR050508">
    <property type="entry name" value="Methyltransf_Superfamily"/>
</dbReference>
<dbReference type="CDD" id="cd02440">
    <property type="entry name" value="AdoMet_MTases"/>
    <property type="match status" value="1"/>
</dbReference>
<proteinExistence type="predicted"/>
<dbReference type="InterPro" id="IPR029063">
    <property type="entry name" value="SAM-dependent_MTases_sf"/>
</dbReference>
<keyword evidence="2" id="KW-1133">Transmembrane helix</keyword>
<reference evidence="3 4" key="1">
    <citation type="submission" date="2013-05" db="EMBL/GenBank/DDBJ databases">
        <title>Drechslerella stenobrocha genome reveals carnivorous origination and mechanical trapping mechanism of predatory fungi.</title>
        <authorList>
            <person name="Liu X."/>
            <person name="Zhang W."/>
            <person name="Liu K."/>
        </authorList>
    </citation>
    <scope>NUCLEOTIDE SEQUENCE [LARGE SCALE GENOMIC DNA]</scope>
    <source>
        <strain evidence="3 4">248</strain>
    </source>
</reference>
<feature type="compositionally biased region" description="Basic and acidic residues" evidence="1">
    <location>
        <begin position="25"/>
        <end position="38"/>
    </location>
</feature>
<gene>
    <name evidence="3" type="ORF">DRE_04601</name>
</gene>
<feature type="compositionally biased region" description="Basic and acidic residues" evidence="1">
    <location>
        <begin position="458"/>
        <end position="467"/>
    </location>
</feature>
<dbReference type="Gene3D" id="3.40.50.150">
    <property type="entry name" value="Vaccinia Virus protein VP39"/>
    <property type="match status" value="1"/>
</dbReference>
<name>W7I1V3_9PEZI</name>
<evidence type="ECO:0000256" key="1">
    <source>
        <dbReference type="SAM" id="MobiDB-lite"/>
    </source>
</evidence>
<keyword evidence="2" id="KW-0472">Membrane</keyword>
<evidence type="ECO:0000313" key="4">
    <source>
        <dbReference type="Proteomes" id="UP000024837"/>
    </source>
</evidence>
<accession>W7I1V3</accession>
<dbReference type="PANTHER" id="PTHR42912:SF83">
    <property type="entry name" value="METHYLTRANSFERASE TYPE 11 DOMAIN-CONTAINING PROTEIN"/>
    <property type="match status" value="1"/>
</dbReference>
<dbReference type="EMBL" id="KI966420">
    <property type="protein sequence ID" value="EWC46223.1"/>
    <property type="molecule type" value="Genomic_DNA"/>
</dbReference>
<dbReference type="Pfam" id="PF13489">
    <property type="entry name" value="Methyltransf_23"/>
    <property type="match status" value="1"/>
</dbReference>
<dbReference type="SUPFAM" id="SSF53335">
    <property type="entry name" value="S-adenosyl-L-methionine-dependent methyltransferases"/>
    <property type="match status" value="1"/>
</dbReference>
<keyword evidence="2" id="KW-0812">Transmembrane</keyword>
<evidence type="ECO:0000313" key="3">
    <source>
        <dbReference type="EMBL" id="EWC46223.1"/>
    </source>
</evidence>
<dbReference type="PANTHER" id="PTHR42912">
    <property type="entry name" value="METHYLTRANSFERASE"/>
    <property type="match status" value="1"/>
</dbReference>
<dbReference type="GO" id="GO:0008168">
    <property type="term" value="F:methyltransferase activity"/>
    <property type="evidence" value="ECO:0007669"/>
    <property type="project" value="TreeGrafter"/>
</dbReference>
<evidence type="ECO:0000256" key="2">
    <source>
        <dbReference type="SAM" id="Phobius"/>
    </source>
</evidence>
<feature type="compositionally biased region" description="Basic residues" evidence="1">
    <location>
        <begin position="1"/>
        <end position="10"/>
    </location>
</feature>
<dbReference type="HOGENOM" id="CLU_573659_0_0_1"/>
<dbReference type="Proteomes" id="UP000024837">
    <property type="component" value="Unassembled WGS sequence"/>
</dbReference>
<keyword evidence="4" id="KW-1185">Reference proteome</keyword>
<feature type="transmembrane region" description="Helical" evidence="2">
    <location>
        <begin position="185"/>
        <end position="205"/>
    </location>
</feature>
<protein>
    <recommendedName>
        <fullName evidence="5">Methyltransferase domain-containing protein</fullName>
    </recommendedName>
</protein>
<feature type="compositionally biased region" description="Pro residues" evidence="1">
    <location>
        <begin position="11"/>
        <end position="23"/>
    </location>
</feature>